<comment type="caution">
    <text evidence="2">The sequence shown here is derived from an EMBL/GenBank/DDBJ whole genome shotgun (WGS) entry which is preliminary data.</text>
</comment>
<reference evidence="2 3" key="1">
    <citation type="journal article" date="2014" name="Int. J. Syst. Evol. Microbiol.">
        <title>Complete genome sequence of Corynebacterium casei LMG S-19264T (=DSM 44701T), isolated from a smear-ripened cheese.</title>
        <authorList>
            <consortium name="US DOE Joint Genome Institute (JGI-PGF)"/>
            <person name="Walter F."/>
            <person name="Albersmeier A."/>
            <person name="Kalinowski J."/>
            <person name="Ruckert C."/>
        </authorList>
    </citation>
    <scope>NUCLEOTIDE SEQUENCE [LARGE SCALE GENOMIC DNA]</scope>
    <source>
        <strain evidence="2 3">CGMCC 1.12976</strain>
    </source>
</reference>
<dbReference type="InterPro" id="IPR025202">
    <property type="entry name" value="PLD-like_dom"/>
</dbReference>
<keyword evidence="3" id="KW-1185">Reference proteome</keyword>
<protein>
    <recommendedName>
        <fullName evidence="1">PLD phosphodiesterase domain-containing protein</fullName>
    </recommendedName>
</protein>
<dbReference type="Proteomes" id="UP000598775">
    <property type="component" value="Unassembled WGS sequence"/>
</dbReference>
<dbReference type="Pfam" id="PF13091">
    <property type="entry name" value="PLDc_2"/>
    <property type="match status" value="1"/>
</dbReference>
<accession>A0A917ETV8</accession>
<dbReference type="PROSITE" id="PS50035">
    <property type="entry name" value="PLD"/>
    <property type="match status" value="1"/>
</dbReference>
<dbReference type="InterPro" id="IPR001736">
    <property type="entry name" value="PLipase_D/transphosphatidylase"/>
</dbReference>
<evidence type="ECO:0000313" key="2">
    <source>
        <dbReference type="EMBL" id="GGF15335.1"/>
    </source>
</evidence>
<dbReference type="NCBIfam" id="NF038319">
    <property type="entry name" value="DISARM_DrmC_I"/>
    <property type="match status" value="1"/>
</dbReference>
<dbReference type="SMART" id="SM00155">
    <property type="entry name" value="PLDc"/>
    <property type="match status" value="1"/>
</dbReference>
<dbReference type="Gene3D" id="3.30.870.10">
    <property type="entry name" value="Endonuclease Chain A"/>
    <property type="match status" value="1"/>
</dbReference>
<dbReference type="AlphaFoldDB" id="A0A917ETV8"/>
<dbReference type="PANTHER" id="PTHR21248:SF22">
    <property type="entry name" value="PHOSPHOLIPASE D"/>
    <property type="match status" value="1"/>
</dbReference>
<organism evidence="2 3">
    <name type="scientific">Subtercola lobariae</name>
    <dbReference type="NCBI Taxonomy" id="1588641"/>
    <lineage>
        <taxon>Bacteria</taxon>
        <taxon>Bacillati</taxon>
        <taxon>Actinomycetota</taxon>
        <taxon>Actinomycetes</taxon>
        <taxon>Micrococcales</taxon>
        <taxon>Microbacteriaceae</taxon>
        <taxon>Subtercola</taxon>
    </lineage>
</organism>
<feature type="domain" description="PLD phosphodiesterase" evidence="1">
    <location>
        <begin position="170"/>
        <end position="197"/>
    </location>
</feature>
<dbReference type="RefSeq" id="WP_188673542.1">
    <property type="nucleotide sequence ID" value="NZ_BMGP01000001.1"/>
</dbReference>
<dbReference type="GO" id="GO:0032049">
    <property type="term" value="P:cardiolipin biosynthetic process"/>
    <property type="evidence" value="ECO:0007669"/>
    <property type="project" value="UniProtKB-ARBA"/>
</dbReference>
<dbReference type="EMBL" id="BMGP01000001">
    <property type="protein sequence ID" value="GGF15335.1"/>
    <property type="molecule type" value="Genomic_DNA"/>
</dbReference>
<evidence type="ECO:0000313" key="3">
    <source>
        <dbReference type="Proteomes" id="UP000598775"/>
    </source>
</evidence>
<sequence length="233" mass="24306">MDVLVRLARALTPSQATGIAASLEIDGRLDYAISVLPHGSHQAVGLLSEALSFLGDAGLLAAVVRGFAAAAGKAPDPPRTVWSGPTFPGDSDHTTAAVAHLIDEANEDVFASTFSATLGSPFVEALWRAIARGVTVTVLVEATKMKDTVTALQQALTGASFLAYVAPDGKYGIQHSKVVIVDSSIALITSANFSDAAAHRNLEAGVLIRDLEFASKVRQRFTSLRANGALIKL</sequence>
<dbReference type="GO" id="GO:0030572">
    <property type="term" value="F:phosphatidyltransferase activity"/>
    <property type="evidence" value="ECO:0007669"/>
    <property type="project" value="UniProtKB-ARBA"/>
</dbReference>
<evidence type="ECO:0000259" key="1">
    <source>
        <dbReference type="PROSITE" id="PS50035"/>
    </source>
</evidence>
<dbReference type="PANTHER" id="PTHR21248">
    <property type="entry name" value="CARDIOLIPIN SYNTHASE"/>
    <property type="match status" value="1"/>
</dbReference>
<gene>
    <name evidence="2" type="ORF">GCM10011399_06440</name>
</gene>
<proteinExistence type="predicted"/>
<dbReference type="InterPro" id="IPR047955">
    <property type="entry name" value="DrmC-like"/>
</dbReference>
<name>A0A917ETV8_9MICO</name>
<dbReference type="SUPFAM" id="SSF56024">
    <property type="entry name" value="Phospholipase D/nuclease"/>
    <property type="match status" value="1"/>
</dbReference>